<feature type="compositionally biased region" description="Low complexity" evidence="6">
    <location>
        <begin position="269"/>
        <end position="285"/>
    </location>
</feature>
<dbReference type="Proteomes" id="UP000231791">
    <property type="component" value="Chromosome"/>
</dbReference>
<dbReference type="SMART" id="SM00028">
    <property type="entry name" value="TPR"/>
    <property type="match status" value="5"/>
</dbReference>
<feature type="region of interest" description="Disordered" evidence="6">
    <location>
        <begin position="588"/>
        <end position="636"/>
    </location>
</feature>
<dbReference type="InterPro" id="IPR003593">
    <property type="entry name" value="AAA+_ATPase"/>
</dbReference>
<dbReference type="InterPro" id="IPR016032">
    <property type="entry name" value="Sig_transdc_resp-reg_C-effctor"/>
</dbReference>
<dbReference type="SMART" id="SM01043">
    <property type="entry name" value="BTAD"/>
    <property type="match status" value="1"/>
</dbReference>
<accession>A0A2K8PD96</accession>
<dbReference type="GO" id="GO:0000160">
    <property type="term" value="P:phosphorelay signal transduction system"/>
    <property type="evidence" value="ECO:0007669"/>
    <property type="project" value="UniProtKB-KW"/>
</dbReference>
<dbReference type="PRINTS" id="PR00364">
    <property type="entry name" value="DISEASERSIST"/>
</dbReference>
<feature type="compositionally biased region" description="Low complexity" evidence="6">
    <location>
        <begin position="427"/>
        <end position="440"/>
    </location>
</feature>
<dbReference type="GO" id="GO:0006355">
    <property type="term" value="P:regulation of DNA-templated transcription"/>
    <property type="evidence" value="ECO:0007669"/>
    <property type="project" value="InterPro"/>
</dbReference>
<dbReference type="RefSeq" id="WP_244225238.1">
    <property type="nucleotide sequence ID" value="NZ_CP024985.1"/>
</dbReference>
<dbReference type="InterPro" id="IPR005158">
    <property type="entry name" value="BTAD"/>
</dbReference>
<dbReference type="Pfam" id="PF00931">
    <property type="entry name" value="NB-ARC"/>
    <property type="match status" value="1"/>
</dbReference>
<dbReference type="Pfam" id="PF03704">
    <property type="entry name" value="BTAD"/>
    <property type="match status" value="1"/>
</dbReference>
<evidence type="ECO:0000256" key="3">
    <source>
        <dbReference type="ARBA" id="ARBA00023015"/>
    </source>
</evidence>
<dbReference type="CDD" id="cd15831">
    <property type="entry name" value="BTAD"/>
    <property type="match status" value="1"/>
</dbReference>
<sequence length="1340" mass="139688">MTVSPGGVPHTPDTVVFRILGPLQVTGLSGPVRIPPGRQEVILAALLLEANRVVSTDYLVDLIWDDEPPDTARTQVQICVSRLRKLFTTAGIAAAITTRPPGYVLKTEGDLVDAAVFARRLADARALAKRGDAAGAVELLRAAGELWQGDCLSGVSSETLRSKALQLDEERLTAAETRIELELDLGRHHQLVGEIQLLVRVHPLRERLRGQLMLALYRSGRQAEALESYRVGRELLVEELGLEPGGELRGLERAILAGDVPPARPPRPTAAFGTPGPGPSFGTTGPRRDASGTGRDSGSGTAGTGPDPAYGTTGTVPDSGSGVTGARPDSRYGTTGTGPNHGYGTTGARPDSGLGLSGAGADSAFGATGAGPDSGLGSTGAGPGTAFGAAGGNRPGSGAAYSAGAAGAGAAFGAVAVGRPGDGGGSAAAAGTGPGAPRASYGGPGTPGAPTASAGPQAPQSPDTPGNPLGTPTPQTPYDHGTPGNPLGAQTPQAPYDHGAPAGPPGTPAYGHGTPGGPLGIPAPRAPQDHAAPQGPYGQGTPGFAPGHGPLLPTPFGGGAAPAWSPAPDRPADGGGMAAAYTAWGAAPASADGAPQWSAGSGAGSGRAGYPAPAPAPAGTPYREETPRQLPADTSDFVGDEECIRRVEQALLGDGESGGVRRAVGVAVIVGKPGTGKSTLATHIAHRLSETAFPDGQLYCDLRGTGTPATSGEVLGRFLRALGIPGPVLPESQDERAEMYRTLLASRRVLVVLDDAASESQIRPLLPGSNTCAVLVTSRVRLTGLPGAHRVELDVMGTDHAVELLVRVIGPDRVAREPVAVEALIRTVGGLPLALRIVAARLAARPHWTLASMVHRLANERHRLDELTHGEMTMRASLSLTHDGLAAEDRRLLRLLSLAQGQTLPGWLAGALLDDPRPFASDLLEPLVDVQMLDVVGMESTGGFRYRFHEIIRVFAREQLAAHHEVADQHAATARMLGGWMSLAEQAHRRIYGGDFTVLHGSAPRWEPPSECVDELLVDPLGWLDSEHGNLVQAVEHAAREQMDELCWDLATTLATLFEGRGYLDDWERTHLLALDSVRAAGNTRGTAALLSSLGVLHLGRSQSEESRSALTTALGLFLELEDRQGQALCHRDLALLERMRGNEDHALSLYDRALRDFDQAGDVVGRAIVLTQSAHIWMRRGQSSAAQTRLDEALGIYRSVGYTGGQARTLRRAGQLLQGQGEHERAVTTYTEVLELCRESGDVIGEGHLLRDLGHAHAEMGRCEAARGFYAQALSVREQIMDQGGAALVRLDLARLLTANGGAGERSRSRELLESAVRAFRDRGMERELAEAERLLAAP</sequence>
<dbReference type="SMART" id="SM00862">
    <property type="entry name" value="Trans_reg_C"/>
    <property type="match status" value="1"/>
</dbReference>
<dbReference type="SUPFAM" id="SSF52540">
    <property type="entry name" value="P-loop containing nucleoside triphosphate hydrolases"/>
    <property type="match status" value="1"/>
</dbReference>
<keyword evidence="2" id="KW-0902">Two-component regulatory system</keyword>
<evidence type="ECO:0000256" key="1">
    <source>
        <dbReference type="ARBA" id="ARBA00005820"/>
    </source>
</evidence>
<dbReference type="SUPFAM" id="SSF48452">
    <property type="entry name" value="TPR-like"/>
    <property type="match status" value="3"/>
</dbReference>
<dbReference type="SMART" id="SM00382">
    <property type="entry name" value="AAA"/>
    <property type="match status" value="1"/>
</dbReference>
<protein>
    <submittedName>
        <fullName evidence="7">Regulatory protein AfsR</fullName>
    </submittedName>
</protein>
<dbReference type="SUPFAM" id="SSF46894">
    <property type="entry name" value="C-terminal effector domain of the bipartite response regulators"/>
    <property type="match status" value="1"/>
</dbReference>
<dbReference type="GeneID" id="94019148"/>
<evidence type="ECO:0000313" key="7">
    <source>
        <dbReference type="EMBL" id="ATZ23713.1"/>
    </source>
</evidence>
<reference evidence="7 8" key="1">
    <citation type="submission" date="2017-11" db="EMBL/GenBank/DDBJ databases">
        <title>Complete genome sequence of Streptomyces lavendulae subsp. lavendulae CCM 3239 (formerly 'Streptomyces aureofaciens CCM 3239'), the producer of the angucycline-type antibiotic auricin.</title>
        <authorList>
            <person name="Busche T."/>
            <person name="Novakova R."/>
            <person name="Al'Dilaimi A."/>
            <person name="Homerova D."/>
            <person name="Feckova L."/>
            <person name="Rezuchova B."/>
            <person name="Mingyar E."/>
            <person name="Csolleiova D."/>
            <person name="Bekeova C."/>
            <person name="Winkler A."/>
            <person name="Sevcikova B."/>
            <person name="Kalinowski J."/>
            <person name="Kormanec J."/>
            <person name="Ruckert C."/>
        </authorList>
    </citation>
    <scope>NUCLEOTIDE SEQUENCE [LARGE SCALE GENOMIC DNA]</scope>
    <source>
        <strain evidence="7 8">CCM 3239</strain>
    </source>
</reference>
<keyword evidence="5" id="KW-0804">Transcription</keyword>
<dbReference type="GO" id="GO:0003677">
    <property type="term" value="F:DNA binding"/>
    <property type="evidence" value="ECO:0007669"/>
    <property type="project" value="UniProtKB-UniRule"/>
</dbReference>
<gene>
    <name evidence="7" type="primary">afsR3</name>
    <name evidence="7" type="ORF">SLAV_09220</name>
</gene>
<name>A0A2K8PD96_STRLA</name>
<dbReference type="KEGG" id="slx:SLAV_09220"/>
<feature type="compositionally biased region" description="Low complexity" evidence="6">
    <location>
        <begin position="448"/>
        <end position="461"/>
    </location>
</feature>
<feature type="region of interest" description="Disordered" evidence="6">
    <location>
        <begin position="258"/>
        <end position="359"/>
    </location>
</feature>
<evidence type="ECO:0000256" key="5">
    <source>
        <dbReference type="ARBA" id="ARBA00023163"/>
    </source>
</evidence>
<feature type="region of interest" description="Disordered" evidence="6">
    <location>
        <begin position="422"/>
        <end position="574"/>
    </location>
</feature>
<evidence type="ECO:0000256" key="2">
    <source>
        <dbReference type="ARBA" id="ARBA00023012"/>
    </source>
</evidence>
<comment type="similarity">
    <text evidence="1">Belongs to the AfsR/DnrI/RedD regulatory family.</text>
</comment>
<proteinExistence type="inferred from homology"/>
<keyword evidence="3" id="KW-0805">Transcription regulation</keyword>
<feature type="compositionally biased region" description="Low complexity" evidence="6">
    <location>
        <begin position="588"/>
        <end position="600"/>
    </location>
</feature>
<dbReference type="PROSITE" id="PS51755">
    <property type="entry name" value="OMPR_PHOB"/>
    <property type="match status" value="1"/>
</dbReference>
<dbReference type="PROSITE" id="PS50005">
    <property type="entry name" value="TPR"/>
    <property type="match status" value="1"/>
</dbReference>
<dbReference type="InterPro" id="IPR011990">
    <property type="entry name" value="TPR-like_helical_dom_sf"/>
</dbReference>
<dbReference type="GO" id="GO:0043531">
    <property type="term" value="F:ADP binding"/>
    <property type="evidence" value="ECO:0007669"/>
    <property type="project" value="InterPro"/>
</dbReference>
<dbReference type="Pfam" id="PF00486">
    <property type="entry name" value="Trans_reg_C"/>
    <property type="match status" value="1"/>
</dbReference>
<evidence type="ECO:0000313" key="8">
    <source>
        <dbReference type="Proteomes" id="UP000231791"/>
    </source>
</evidence>
<dbReference type="InterPro" id="IPR002182">
    <property type="entry name" value="NB-ARC"/>
</dbReference>
<organism evidence="7 8">
    <name type="scientific">Streptomyces lavendulae subsp. lavendulae</name>
    <dbReference type="NCBI Taxonomy" id="58340"/>
    <lineage>
        <taxon>Bacteria</taxon>
        <taxon>Bacillati</taxon>
        <taxon>Actinomycetota</taxon>
        <taxon>Actinomycetes</taxon>
        <taxon>Kitasatosporales</taxon>
        <taxon>Streptomycetaceae</taxon>
        <taxon>Streptomyces</taxon>
    </lineage>
</organism>
<keyword evidence="4" id="KW-0238">DNA-binding</keyword>
<dbReference type="Gene3D" id="1.25.40.10">
    <property type="entry name" value="Tetratricopeptide repeat domain"/>
    <property type="match status" value="2"/>
</dbReference>
<evidence type="ECO:0000256" key="4">
    <source>
        <dbReference type="ARBA" id="ARBA00023125"/>
    </source>
</evidence>
<feature type="compositionally biased region" description="Gly residues" evidence="6">
    <location>
        <begin position="335"/>
        <end position="345"/>
    </location>
</feature>
<dbReference type="PANTHER" id="PTHR35807:SF1">
    <property type="entry name" value="TRANSCRIPTIONAL REGULATOR REDD"/>
    <property type="match status" value="1"/>
</dbReference>
<dbReference type="Gene3D" id="1.10.10.10">
    <property type="entry name" value="Winged helix-like DNA-binding domain superfamily/Winged helix DNA-binding domain"/>
    <property type="match status" value="1"/>
</dbReference>
<dbReference type="InterPro" id="IPR019734">
    <property type="entry name" value="TPR_rpt"/>
</dbReference>
<evidence type="ECO:0000256" key="6">
    <source>
        <dbReference type="SAM" id="MobiDB-lite"/>
    </source>
</evidence>
<dbReference type="PANTHER" id="PTHR35807">
    <property type="entry name" value="TRANSCRIPTIONAL REGULATOR REDD-RELATED"/>
    <property type="match status" value="1"/>
</dbReference>
<dbReference type="InterPro" id="IPR051677">
    <property type="entry name" value="AfsR-DnrI-RedD_regulator"/>
</dbReference>
<dbReference type="InterPro" id="IPR001867">
    <property type="entry name" value="OmpR/PhoB-type_DNA-bd"/>
</dbReference>
<dbReference type="EMBL" id="CP024985">
    <property type="protein sequence ID" value="ATZ23713.1"/>
    <property type="molecule type" value="Genomic_DNA"/>
</dbReference>
<dbReference type="InterPro" id="IPR036388">
    <property type="entry name" value="WH-like_DNA-bd_sf"/>
</dbReference>
<dbReference type="Pfam" id="PF13424">
    <property type="entry name" value="TPR_12"/>
    <property type="match status" value="1"/>
</dbReference>
<dbReference type="InterPro" id="IPR027417">
    <property type="entry name" value="P-loop_NTPase"/>
</dbReference>
<keyword evidence="8" id="KW-1185">Reference proteome</keyword>
<dbReference type="Gene3D" id="3.40.50.300">
    <property type="entry name" value="P-loop containing nucleotide triphosphate hydrolases"/>
    <property type="match status" value="1"/>
</dbReference>